<evidence type="ECO:0000256" key="9">
    <source>
        <dbReference type="ARBA" id="ARBA00048048"/>
    </source>
</evidence>
<dbReference type="EMBL" id="JAPDFW010000121">
    <property type="protein sequence ID" value="KAJ5068035.1"/>
    <property type="molecule type" value="Genomic_DNA"/>
</dbReference>
<comment type="similarity">
    <text evidence="10">Belongs to the DHHC palmitoyltransferase family.</text>
</comment>
<feature type="compositionally biased region" description="Acidic residues" evidence="11">
    <location>
        <begin position="411"/>
        <end position="421"/>
    </location>
</feature>
<keyword evidence="3 10" id="KW-0812">Transmembrane</keyword>
<dbReference type="GO" id="GO:0005794">
    <property type="term" value="C:Golgi apparatus"/>
    <property type="evidence" value="ECO:0007669"/>
    <property type="project" value="TreeGrafter"/>
</dbReference>
<keyword evidence="8 10" id="KW-0012">Acyltransferase</keyword>
<evidence type="ECO:0000256" key="11">
    <source>
        <dbReference type="SAM" id="MobiDB-lite"/>
    </source>
</evidence>
<evidence type="ECO:0000256" key="3">
    <source>
        <dbReference type="ARBA" id="ARBA00022692"/>
    </source>
</evidence>
<gene>
    <name evidence="13" type="ORF">M0811_12621</name>
</gene>
<feature type="transmembrane region" description="Helical" evidence="10">
    <location>
        <begin position="194"/>
        <end position="219"/>
    </location>
</feature>
<evidence type="ECO:0000313" key="13">
    <source>
        <dbReference type="EMBL" id="KAJ5068035.1"/>
    </source>
</evidence>
<dbReference type="AlphaFoldDB" id="A0A9Q0L8Y4"/>
<keyword evidence="6" id="KW-0564">Palmitate</keyword>
<protein>
    <recommendedName>
        <fullName evidence="10">Palmitoyltransferase</fullName>
        <ecNumber evidence="10">2.3.1.225</ecNumber>
    </recommendedName>
</protein>
<evidence type="ECO:0000256" key="1">
    <source>
        <dbReference type="ARBA" id="ARBA00004127"/>
    </source>
</evidence>
<keyword evidence="2 10" id="KW-0808">Transferase</keyword>
<feature type="compositionally biased region" description="Low complexity" evidence="11">
    <location>
        <begin position="422"/>
        <end position="435"/>
    </location>
</feature>
<evidence type="ECO:0000259" key="12">
    <source>
        <dbReference type="Pfam" id="PF01529"/>
    </source>
</evidence>
<dbReference type="InterPro" id="IPR039859">
    <property type="entry name" value="PFA4/ZDH16/20/ERF2-like"/>
</dbReference>
<comment type="domain">
    <text evidence="10">The DHHC domain is required for palmitoyltransferase activity.</text>
</comment>
<dbReference type="EC" id="2.3.1.225" evidence="10"/>
<dbReference type="GO" id="GO:0006612">
    <property type="term" value="P:protein targeting to membrane"/>
    <property type="evidence" value="ECO:0007669"/>
    <property type="project" value="TreeGrafter"/>
</dbReference>
<feature type="domain" description="Palmitoyltransferase DHHC" evidence="12">
    <location>
        <begin position="149"/>
        <end position="281"/>
    </location>
</feature>
<evidence type="ECO:0000256" key="6">
    <source>
        <dbReference type="ARBA" id="ARBA00023139"/>
    </source>
</evidence>
<feature type="transmembrane region" description="Helical" evidence="10">
    <location>
        <begin position="82"/>
        <end position="107"/>
    </location>
</feature>
<name>A0A9Q0L8Y4_ANAIG</name>
<evidence type="ECO:0000256" key="4">
    <source>
        <dbReference type="ARBA" id="ARBA00022989"/>
    </source>
</evidence>
<keyword evidence="7" id="KW-0449">Lipoprotein</keyword>
<dbReference type="OrthoDB" id="4096362at2759"/>
<feature type="transmembrane region" description="Helical" evidence="10">
    <location>
        <begin position="55"/>
        <end position="76"/>
    </location>
</feature>
<organism evidence="13 14">
    <name type="scientific">Anaeramoeba ignava</name>
    <name type="common">Anaerobic marine amoeba</name>
    <dbReference type="NCBI Taxonomy" id="1746090"/>
    <lineage>
        <taxon>Eukaryota</taxon>
        <taxon>Metamonada</taxon>
        <taxon>Anaeramoebidae</taxon>
        <taxon>Anaeramoeba</taxon>
    </lineage>
</organism>
<accession>A0A9Q0L8Y4</accession>
<comment type="caution">
    <text evidence="13">The sequence shown here is derived from an EMBL/GenBank/DDBJ whole genome shotgun (WGS) entry which is preliminary data.</text>
</comment>
<keyword evidence="14" id="KW-1185">Reference proteome</keyword>
<reference evidence="13" key="1">
    <citation type="submission" date="2022-10" db="EMBL/GenBank/DDBJ databases">
        <title>Novel sulphate-reducing endosymbionts in the free-living metamonad Anaeramoeba.</title>
        <authorList>
            <person name="Jerlstrom-Hultqvist J."/>
            <person name="Cepicka I."/>
            <person name="Gallot-Lavallee L."/>
            <person name="Salas-Leiva D."/>
            <person name="Curtis B.A."/>
            <person name="Zahonova K."/>
            <person name="Pipaliya S."/>
            <person name="Dacks J."/>
            <person name="Roger A.J."/>
        </authorList>
    </citation>
    <scope>NUCLEOTIDE SEQUENCE</scope>
    <source>
        <strain evidence="13">BMAN</strain>
    </source>
</reference>
<evidence type="ECO:0000313" key="14">
    <source>
        <dbReference type="Proteomes" id="UP001149090"/>
    </source>
</evidence>
<dbReference type="InterPro" id="IPR001594">
    <property type="entry name" value="Palmitoyltrfase_DHHC"/>
</dbReference>
<evidence type="ECO:0000256" key="10">
    <source>
        <dbReference type="RuleBase" id="RU079119"/>
    </source>
</evidence>
<keyword evidence="4 10" id="KW-1133">Transmembrane helix</keyword>
<evidence type="ECO:0000256" key="8">
    <source>
        <dbReference type="ARBA" id="ARBA00023315"/>
    </source>
</evidence>
<dbReference type="Proteomes" id="UP001149090">
    <property type="component" value="Unassembled WGS sequence"/>
</dbReference>
<sequence length="454" mass="53566">MIQIKKIHELLKEETILPNVKDESRQIKVKQWKVWPGNIRFCCKGSCSTGPDIHMLLFTFFLFNIPMLVFICLIAWNLIPFWSYYVFVISILFWFFVNLFLFLTAFVNPGIVKRSPLPEVIQKKEYENKTLIYPESTKNIKIQDENFRLFYCSSCNIYRPPRTSHCRQCDQCVEKFDHHCPWVGSDVGLRNYRYFILFVFLITLAEYFVIVFSIILLILETRKKFSNYDGINAFNQALKHFPQTLIIAFIGIISGWQTTHLSIYHMSLISQNLTTHEYLKSTYAGRENPFSSGCCGNWKQVFCSKSFKPNFSFSSFVTYNELESYHTEISKAKSKCPIKRTKEIIKIYKEVMNKKTNLELFKDKIEMQKNSKDGLILNDFNNQNDNENNDNINNNLNLDLDNNDNNNDNNDNLDLDLDDNDNQFQNQNLNENENENLNRNENENEITYENQQIN</sequence>
<evidence type="ECO:0000256" key="7">
    <source>
        <dbReference type="ARBA" id="ARBA00023288"/>
    </source>
</evidence>
<dbReference type="Pfam" id="PF01529">
    <property type="entry name" value="DHHC"/>
    <property type="match status" value="1"/>
</dbReference>
<comment type="catalytic activity">
    <reaction evidence="9 10">
        <text>L-cysteinyl-[protein] + hexadecanoyl-CoA = S-hexadecanoyl-L-cysteinyl-[protein] + CoA</text>
        <dbReference type="Rhea" id="RHEA:36683"/>
        <dbReference type="Rhea" id="RHEA-COMP:10131"/>
        <dbReference type="Rhea" id="RHEA-COMP:11032"/>
        <dbReference type="ChEBI" id="CHEBI:29950"/>
        <dbReference type="ChEBI" id="CHEBI:57287"/>
        <dbReference type="ChEBI" id="CHEBI:57379"/>
        <dbReference type="ChEBI" id="CHEBI:74151"/>
        <dbReference type="EC" id="2.3.1.225"/>
    </reaction>
</comment>
<dbReference type="PANTHER" id="PTHR22883:SF43">
    <property type="entry name" value="PALMITOYLTRANSFERASE APP"/>
    <property type="match status" value="1"/>
</dbReference>
<dbReference type="PROSITE" id="PS50216">
    <property type="entry name" value="DHHC"/>
    <property type="match status" value="1"/>
</dbReference>
<evidence type="ECO:0000256" key="2">
    <source>
        <dbReference type="ARBA" id="ARBA00022679"/>
    </source>
</evidence>
<dbReference type="PANTHER" id="PTHR22883">
    <property type="entry name" value="ZINC FINGER DHHC DOMAIN CONTAINING PROTEIN"/>
    <property type="match status" value="1"/>
</dbReference>
<dbReference type="OMA" id="KCFVRTA"/>
<feature type="compositionally biased region" description="Low complexity" evidence="11">
    <location>
        <begin position="378"/>
        <end position="410"/>
    </location>
</feature>
<evidence type="ECO:0000256" key="5">
    <source>
        <dbReference type="ARBA" id="ARBA00023136"/>
    </source>
</evidence>
<comment type="subcellular location">
    <subcellularLocation>
        <location evidence="1">Endomembrane system</location>
        <topology evidence="1">Multi-pass membrane protein</topology>
    </subcellularLocation>
</comment>
<keyword evidence="5 10" id="KW-0472">Membrane</keyword>
<proteinExistence type="inferred from homology"/>
<dbReference type="GO" id="GO:0005783">
    <property type="term" value="C:endoplasmic reticulum"/>
    <property type="evidence" value="ECO:0007669"/>
    <property type="project" value="TreeGrafter"/>
</dbReference>
<dbReference type="GO" id="GO:0019706">
    <property type="term" value="F:protein-cysteine S-palmitoyltransferase activity"/>
    <property type="evidence" value="ECO:0007669"/>
    <property type="project" value="UniProtKB-EC"/>
</dbReference>
<feature type="region of interest" description="Disordered" evidence="11">
    <location>
        <begin position="378"/>
        <end position="454"/>
    </location>
</feature>